<keyword evidence="2" id="KW-1185">Reference proteome</keyword>
<accession>A0AAD2A550</accession>
<evidence type="ECO:0008006" key="3">
    <source>
        <dbReference type="Google" id="ProtNLM"/>
    </source>
</evidence>
<protein>
    <recommendedName>
        <fullName evidence="3">DUF4283 domain-containing protein</fullName>
    </recommendedName>
</protein>
<gene>
    <name evidence="1" type="ORF">FPE_LOCUS27331</name>
</gene>
<dbReference type="Proteomes" id="UP000834106">
    <property type="component" value="Chromosome 17"/>
</dbReference>
<dbReference type="EMBL" id="OU503052">
    <property type="protein sequence ID" value="CAI9779901.1"/>
    <property type="molecule type" value="Genomic_DNA"/>
</dbReference>
<sequence>MEAQVVEGVGAAVRLSVEKRSKCLAFMVLAEREGTKGAFENTLLQIWQIDGNADLTEEIGFNVEELWVQCYDLPFAGMTQNTRQSIGERLGKVLGVDNSMGSNGLAVVARDEEEGHGLAVAAGQPCDSKKKGQRTGFLHACELHSSGYINVHIGVWCKLISQKDGEFSRIPP</sequence>
<proteinExistence type="predicted"/>
<organism evidence="1 2">
    <name type="scientific">Fraxinus pennsylvanica</name>
    <dbReference type="NCBI Taxonomy" id="56036"/>
    <lineage>
        <taxon>Eukaryota</taxon>
        <taxon>Viridiplantae</taxon>
        <taxon>Streptophyta</taxon>
        <taxon>Embryophyta</taxon>
        <taxon>Tracheophyta</taxon>
        <taxon>Spermatophyta</taxon>
        <taxon>Magnoliopsida</taxon>
        <taxon>eudicotyledons</taxon>
        <taxon>Gunneridae</taxon>
        <taxon>Pentapetalae</taxon>
        <taxon>asterids</taxon>
        <taxon>lamiids</taxon>
        <taxon>Lamiales</taxon>
        <taxon>Oleaceae</taxon>
        <taxon>Oleeae</taxon>
        <taxon>Fraxinus</taxon>
    </lineage>
</organism>
<evidence type="ECO:0000313" key="2">
    <source>
        <dbReference type="Proteomes" id="UP000834106"/>
    </source>
</evidence>
<evidence type="ECO:0000313" key="1">
    <source>
        <dbReference type="EMBL" id="CAI9779901.1"/>
    </source>
</evidence>
<name>A0AAD2A550_9LAMI</name>
<dbReference type="AlphaFoldDB" id="A0AAD2A550"/>
<reference evidence="1" key="1">
    <citation type="submission" date="2023-05" db="EMBL/GenBank/DDBJ databases">
        <authorList>
            <person name="Huff M."/>
        </authorList>
    </citation>
    <scope>NUCLEOTIDE SEQUENCE</scope>
</reference>